<proteinExistence type="predicted"/>
<protein>
    <submittedName>
        <fullName evidence="1">Uncharacterized protein</fullName>
    </submittedName>
</protein>
<accession>A0A5J5EBI0</accession>
<dbReference type="InParanoid" id="A0A5J5EBI0"/>
<dbReference type="EMBL" id="VXIS01000786">
    <property type="protein sequence ID" value="KAA8892550.1"/>
    <property type="molecule type" value="Genomic_DNA"/>
</dbReference>
<gene>
    <name evidence="1" type="ORF">FN846DRAFT_915304</name>
</gene>
<evidence type="ECO:0000313" key="1">
    <source>
        <dbReference type="EMBL" id="KAA8892550.1"/>
    </source>
</evidence>
<sequence length="100" mass="11643">MSRDHTRDTYTARKIVQWSNSWIEDRSIPEGSAGKHRHTFSWLDDEGVLITARDIARHAGEQLNSYKLAEHIGAYLAKNRYFRRPDVKGESNEEELARTQ</sequence>
<comment type="caution">
    <text evidence="1">The sequence shown here is derived from an EMBL/GenBank/DDBJ whole genome shotgun (WGS) entry which is preliminary data.</text>
</comment>
<name>A0A5J5EBI0_9PEZI</name>
<dbReference type="AlphaFoldDB" id="A0A5J5EBI0"/>
<reference evidence="1 2" key="1">
    <citation type="submission" date="2019-09" db="EMBL/GenBank/DDBJ databases">
        <title>Draft genome of the ectomycorrhizal ascomycete Sphaerosporella brunnea.</title>
        <authorList>
            <consortium name="DOE Joint Genome Institute"/>
            <person name="Benucci G.M."/>
            <person name="Marozzi G."/>
            <person name="Antonielli L."/>
            <person name="Sanchez S."/>
            <person name="Marco P."/>
            <person name="Wang X."/>
            <person name="Falini L.B."/>
            <person name="Barry K."/>
            <person name="Haridas S."/>
            <person name="Lipzen A."/>
            <person name="Labutti K."/>
            <person name="Grigoriev I.V."/>
            <person name="Murat C."/>
            <person name="Martin F."/>
            <person name="Albertini E."/>
            <person name="Donnini D."/>
            <person name="Bonito G."/>
        </authorList>
    </citation>
    <scope>NUCLEOTIDE SEQUENCE [LARGE SCALE GENOMIC DNA]</scope>
    <source>
        <strain evidence="1 2">Sb_GMNB300</strain>
    </source>
</reference>
<dbReference type="OrthoDB" id="2437028at2759"/>
<dbReference type="Proteomes" id="UP000326924">
    <property type="component" value="Unassembled WGS sequence"/>
</dbReference>
<organism evidence="1 2">
    <name type="scientific">Sphaerosporella brunnea</name>
    <dbReference type="NCBI Taxonomy" id="1250544"/>
    <lineage>
        <taxon>Eukaryota</taxon>
        <taxon>Fungi</taxon>
        <taxon>Dikarya</taxon>
        <taxon>Ascomycota</taxon>
        <taxon>Pezizomycotina</taxon>
        <taxon>Pezizomycetes</taxon>
        <taxon>Pezizales</taxon>
        <taxon>Pyronemataceae</taxon>
        <taxon>Sphaerosporella</taxon>
    </lineage>
</organism>
<evidence type="ECO:0000313" key="2">
    <source>
        <dbReference type="Proteomes" id="UP000326924"/>
    </source>
</evidence>
<keyword evidence="2" id="KW-1185">Reference proteome</keyword>